<reference evidence="1" key="1">
    <citation type="journal article" date="2021" name="bioRxiv">
        <title>Whole Genome Assembly and Annotation of Northern Wild Rice, Zizania palustris L., Supports a Whole Genome Duplication in the Zizania Genus.</title>
        <authorList>
            <person name="Haas M."/>
            <person name="Kono T."/>
            <person name="Macchietto M."/>
            <person name="Millas R."/>
            <person name="McGilp L."/>
            <person name="Shao M."/>
            <person name="Duquette J."/>
            <person name="Hirsch C.N."/>
            <person name="Kimball J."/>
        </authorList>
    </citation>
    <scope>NUCLEOTIDE SEQUENCE</scope>
    <source>
        <tissue evidence="1">Fresh leaf tissue</tissue>
    </source>
</reference>
<dbReference type="Proteomes" id="UP000729402">
    <property type="component" value="Unassembled WGS sequence"/>
</dbReference>
<proteinExistence type="predicted"/>
<keyword evidence="2" id="KW-1185">Reference proteome</keyword>
<sequence>MASLHAVPVTWTAGGLGLGQASRAAPRVAWQAALRAATLRPVWRAHSLQRHCGRAGGICPCSARARALFAVAGLERCAAAGFRRGSVGRREGTPAVCL</sequence>
<gene>
    <name evidence="1" type="ORF">GUJ93_ZPchr0014g47054</name>
</gene>
<reference evidence="1" key="2">
    <citation type="submission" date="2021-02" db="EMBL/GenBank/DDBJ databases">
        <authorList>
            <person name="Kimball J.A."/>
            <person name="Haas M.W."/>
            <person name="Macchietto M."/>
            <person name="Kono T."/>
            <person name="Duquette J."/>
            <person name="Shao M."/>
        </authorList>
    </citation>
    <scope>NUCLEOTIDE SEQUENCE</scope>
    <source>
        <tissue evidence="1">Fresh leaf tissue</tissue>
    </source>
</reference>
<name>A0A8J5SWT0_ZIZPA</name>
<evidence type="ECO:0000313" key="1">
    <source>
        <dbReference type="EMBL" id="KAG8082123.1"/>
    </source>
</evidence>
<accession>A0A8J5SWT0</accession>
<comment type="caution">
    <text evidence="1">The sequence shown here is derived from an EMBL/GenBank/DDBJ whole genome shotgun (WGS) entry which is preliminary data.</text>
</comment>
<organism evidence="1 2">
    <name type="scientific">Zizania palustris</name>
    <name type="common">Northern wild rice</name>
    <dbReference type="NCBI Taxonomy" id="103762"/>
    <lineage>
        <taxon>Eukaryota</taxon>
        <taxon>Viridiplantae</taxon>
        <taxon>Streptophyta</taxon>
        <taxon>Embryophyta</taxon>
        <taxon>Tracheophyta</taxon>
        <taxon>Spermatophyta</taxon>
        <taxon>Magnoliopsida</taxon>
        <taxon>Liliopsida</taxon>
        <taxon>Poales</taxon>
        <taxon>Poaceae</taxon>
        <taxon>BOP clade</taxon>
        <taxon>Oryzoideae</taxon>
        <taxon>Oryzeae</taxon>
        <taxon>Zizaniinae</taxon>
        <taxon>Zizania</taxon>
    </lineage>
</organism>
<dbReference type="EMBL" id="JAAALK010000086">
    <property type="protein sequence ID" value="KAG8082123.1"/>
    <property type="molecule type" value="Genomic_DNA"/>
</dbReference>
<evidence type="ECO:0000313" key="2">
    <source>
        <dbReference type="Proteomes" id="UP000729402"/>
    </source>
</evidence>
<dbReference type="AlphaFoldDB" id="A0A8J5SWT0"/>
<protein>
    <submittedName>
        <fullName evidence="1">Uncharacterized protein</fullName>
    </submittedName>
</protein>